<keyword evidence="2" id="KW-0808">Transferase</keyword>
<dbReference type="Pfam" id="PF00583">
    <property type="entry name" value="Acetyltransf_1"/>
    <property type="match status" value="1"/>
</dbReference>
<dbReference type="STRING" id="35752.SAMN05421541_10235"/>
<evidence type="ECO:0000313" key="2">
    <source>
        <dbReference type="EMBL" id="SFE49461.1"/>
    </source>
</evidence>
<dbReference type="PROSITE" id="PS51186">
    <property type="entry name" value="GNAT"/>
    <property type="match status" value="1"/>
</dbReference>
<feature type="domain" description="N-acetyltransferase" evidence="1">
    <location>
        <begin position="1"/>
        <end position="176"/>
    </location>
</feature>
<dbReference type="InterPro" id="IPR052523">
    <property type="entry name" value="Trichothecene_AcTrans"/>
</dbReference>
<keyword evidence="3" id="KW-1185">Reference proteome</keyword>
<dbReference type="InterPro" id="IPR000182">
    <property type="entry name" value="GNAT_dom"/>
</dbReference>
<evidence type="ECO:0000313" key="3">
    <source>
        <dbReference type="Proteomes" id="UP000199645"/>
    </source>
</evidence>
<dbReference type="InterPro" id="IPR016181">
    <property type="entry name" value="Acyl_CoA_acyltransferase"/>
</dbReference>
<dbReference type="Gene3D" id="3.40.630.30">
    <property type="match status" value="1"/>
</dbReference>
<dbReference type="AlphaFoldDB" id="A0A1I2AZU7"/>
<dbReference type="PANTHER" id="PTHR42791:SF1">
    <property type="entry name" value="N-ACETYLTRANSFERASE DOMAIN-CONTAINING PROTEIN"/>
    <property type="match status" value="1"/>
</dbReference>
<evidence type="ECO:0000259" key="1">
    <source>
        <dbReference type="PROSITE" id="PS51186"/>
    </source>
</evidence>
<sequence>MATPADRERIVDSLVAAFPADPVLRFLFPDDTEYPRQAAAFFGRLFDKRVGKGSIWTIGGLSAAIWEPPTGGDEPAGELDVPADALARVRSYEDALHSALPREPFWYLGVLGTHPSVAGRRWGRAVMAAGLRRAAEDGLPAVLETSKPANVDLYRRAGWTVVGEFTHPQQTWVMQQ</sequence>
<organism evidence="2 3">
    <name type="scientific">Actinoplanes philippinensis</name>
    <dbReference type="NCBI Taxonomy" id="35752"/>
    <lineage>
        <taxon>Bacteria</taxon>
        <taxon>Bacillati</taxon>
        <taxon>Actinomycetota</taxon>
        <taxon>Actinomycetes</taxon>
        <taxon>Micromonosporales</taxon>
        <taxon>Micromonosporaceae</taxon>
        <taxon>Actinoplanes</taxon>
    </lineage>
</organism>
<dbReference type="EMBL" id="FONV01000002">
    <property type="protein sequence ID" value="SFE49461.1"/>
    <property type="molecule type" value="Genomic_DNA"/>
</dbReference>
<reference evidence="2 3" key="1">
    <citation type="submission" date="2016-10" db="EMBL/GenBank/DDBJ databases">
        <authorList>
            <person name="de Groot N.N."/>
        </authorList>
    </citation>
    <scope>NUCLEOTIDE SEQUENCE [LARGE SCALE GENOMIC DNA]</scope>
    <source>
        <strain evidence="2 3">DSM 43019</strain>
    </source>
</reference>
<dbReference type="GO" id="GO:0016747">
    <property type="term" value="F:acyltransferase activity, transferring groups other than amino-acyl groups"/>
    <property type="evidence" value="ECO:0007669"/>
    <property type="project" value="InterPro"/>
</dbReference>
<dbReference type="Proteomes" id="UP000199645">
    <property type="component" value="Unassembled WGS sequence"/>
</dbReference>
<name>A0A1I2AZU7_9ACTN</name>
<dbReference type="PANTHER" id="PTHR42791">
    <property type="entry name" value="GNAT FAMILY ACETYLTRANSFERASE"/>
    <property type="match status" value="1"/>
</dbReference>
<gene>
    <name evidence="2" type="ORF">SAMN05421541_10235</name>
</gene>
<proteinExistence type="predicted"/>
<dbReference type="SUPFAM" id="SSF55729">
    <property type="entry name" value="Acyl-CoA N-acyltransferases (Nat)"/>
    <property type="match status" value="1"/>
</dbReference>
<accession>A0A1I2AZU7</accession>
<protein>
    <submittedName>
        <fullName evidence="2">Acetyltransferase (GNAT) family protein</fullName>
    </submittedName>
</protein>